<evidence type="ECO:0000256" key="5">
    <source>
        <dbReference type="ARBA" id="ARBA00023014"/>
    </source>
</evidence>
<evidence type="ECO:0000259" key="6">
    <source>
        <dbReference type="PROSITE" id="PS51296"/>
    </source>
</evidence>
<evidence type="ECO:0000256" key="3">
    <source>
        <dbReference type="ARBA" id="ARBA00023002"/>
    </source>
</evidence>
<keyword evidence="4" id="KW-0408">Iron</keyword>
<keyword evidence="2" id="KW-0479">Metal-binding</keyword>
<feature type="domain" description="Rieske" evidence="6">
    <location>
        <begin position="19"/>
        <end position="123"/>
    </location>
</feature>
<dbReference type="KEGG" id="cyn:Cyan7425_1185"/>
<evidence type="ECO:0000256" key="4">
    <source>
        <dbReference type="ARBA" id="ARBA00023004"/>
    </source>
</evidence>
<dbReference type="InterPro" id="IPR036922">
    <property type="entry name" value="Rieske_2Fe-2S_sf"/>
</dbReference>
<keyword evidence="1" id="KW-0001">2Fe-2S</keyword>
<dbReference type="InterPro" id="IPR015881">
    <property type="entry name" value="ARHD_Rieske_2Fe_2S"/>
</dbReference>
<dbReference type="PANTHER" id="PTHR21266:SF59">
    <property type="entry name" value="BLR4922 PROTEIN"/>
    <property type="match status" value="1"/>
</dbReference>
<dbReference type="PANTHER" id="PTHR21266">
    <property type="entry name" value="IRON-SULFUR DOMAIN CONTAINING PROTEIN"/>
    <property type="match status" value="1"/>
</dbReference>
<evidence type="ECO:0000256" key="2">
    <source>
        <dbReference type="ARBA" id="ARBA00022723"/>
    </source>
</evidence>
<dbReference type="SUPFAM" id="SSF55961">
    <property type="entry name" value="Bet v1-like"/>
    <property type="match status" value="1"/>
</dbReference>
<dbReference type="GO" id="GO:0051537">
    <property type="term" value="F:2 iron, 2 sulfur cluster binding"/>
    <property type="evidence" value="ECO:0007669"/>
    <property type="project" value="UniProtKB-KW"/>
</dbReference>
<accession>B8HLS7</accession>
<dbReference type="AlphaFoldDB" id="B8HLS7"/>
<dbReference type="SUPFAM" id="SSF50022">
    <property type="entry name" value="ISP domain"/>
    <property type="match status" value="1"/>
</dbReference>
<dbReference type="GO" id="GO:0005506">
    <property type="term" value="F:iron ion binding"/>
    <property type="evidence" value="ECO:0007669"/>
    <property type="project" value="InterPro"/>
</dbReference>
<dbReference type="OrthoDB" id="477744at2"/>
<dbReference type="Pfam" id="PF19112">
    <property type="entry name" value="VanA_C"/>
    <property type="match status" value="1"/>
</dbReference>
<dbReference type="GO" id="GO:0004497">
    <property type="term" value="F:monooxygenase activity"/>
    <property type="evidence" value="ECO:0007669"/>
    <property type="project" value="UniProtKB-ARBA"/>
</dbReference>
<dbReference type="Gene3D" id="3.90.380.10">
    <property type="entry name" value="Naphthalene 1,2-dioxygenase Alpha Subunit, Chain A, domain 1"/>
    <property type="match status" value="1"/>
</dbReference>
<sequence length="364" mass="41555">MNLIEELFRGKIMLPKNFWYVVEHSHAVKRQPKAVKLMDHRVVLYRNAQEQLVALKDQCAHRGAALSAGWVEGNCLRCPYHGWKFESNGTCMEIPANPPGVPIPKRARVDTYPVQEKYGFIWLFLGDLPEDERPPIPSFPQFDDPNLRCVFGEYTWNANYTRVIENTMDCSHTLFLHNRSLGKSDKARIEDYEVVMGDWEASAVLDINIKNLRGIWQRISGKDIVTQRIYRVCMPNVNFVGLKFANFQLDTFMAHIPVDAETTITKWATLRNFLKFPLVDANSRRMGMKLLGEDEVAVKTQLPRISSYHTSTTEVLLPSDGTVIAYRKLLKQCADRGWLSETPAFAETYSNSDRSASAFVDSVG</sequence>
<dbReference type="Gene3D" id="2.102.10.10">
    <property type="entry name" value="Rieske [2Fe-2S] iron-sulphur domain"/>
    <property type="match status" value="1"/>
</dbReference>
<evidence type="ECO:0000313" key="7">
    <source>
        <dbReference type="EMBL" id="ACL43565.1"/>
    </source>
</evidence>
<reference evidence="7" key="1">
    <citation type="submission" date="2009-01" db="EMBL/GenBank/DDBJ databases">
        <title>Complete sequence of chromosome Cyanothece sp. PCC 7425.</title>
        <authorList>
            <consortium name="US DOE Joint Genome Institute"/>
            <person name="Lucas S."/>
            <person name="Copeland A."/>
            <person name="Lapidus A."/>
            <person name="Glavina del Rio T."/>
            <person name="Dalin E."/>
            <person name="Tice H."/>
            <person name="Bruce D."/>
            <person name="Goodwin L."/>
            <person name="Pitluck S."/>
            <person name="Sims D."/>
            <person name="Meineke L."/>
            <person name="Brettin T."/>
            <person name="Detter J.C."/>
            <person name="Han C."/>
            <person name="Larimer F."/>
            <person name="Land M."/>
            <person name="Hauser L."/>
            <person name="Kyrpides N."/>
            <person name="Ovchinnikova G."/>
            <person name="Liberton M."/>
            <person name="Stoeckel J."/>
            <person name="Banerjee A."/>
            <person name="Singh A."/>
            <person name="Page L."/>
            <person name="Sato H."/>
            <person name="Zhao L."/>
            <person name="Sherman L."/>
            <person name="Pakrasi H."/>
            <person name="Richardson P."/>
        </authorList>
    </citation>
    <scope>NUCLEOTIDE SEQUENCE</scope>
    <source>
        <strain evidence="7">PCC 7425</strain>
    </source>
</reference>
<dbReference type="InterPro" id="IPR017941">
    <property type="entry name" value="Rieske_2Fe-2S"/>
</dbReference>
<dbReference type="PROSITE" id="PS51296">
    <property type="entry name" value="RIESKE"/>
    <property type="match status" value="1"/>
</dbReference>
<keyword evidence="5" id="KW-0411">Iron-sulfur</keyword>
<name>B8HLS7_CYAP4</name>
<dbReference type="HOGENOM" id="CLU_039484_1_2_3"/>
<dbReference type="eggNOG" id="COG4638">
    <property type="taxonomic scope" value="Bacteria"/>
</dbReference>
<keyword evidence="3" id="KW-0560">Oxidoreductase</keyword>
<gene>
    <name evidence="7" type="ordered locus">Cyan7425_1185</name>
</gene>
<dbReference type="PROSITE" id="PS00570">
    <property type="entry name" value="RING_HYDROXYL_ALPHA"/>
    <property type="match status" value="1"/>
</dbReference>
<dbReference type="InterPro" id="IPR050584">
    <property type="entry name" value="Cholesterol_7-desaturase"/>
</dbReference>
<proteinExistence type="predicted"/>
<dbReference type="InterPro" id="IPR044043">
    <property type="entry name" value="VanA_C_cat"/>
</dbReference>
<protein>
    <submittedName>
        <fullName evidence="7">Rieske (2Fe-2S) domain protein</fullName>
    </submittedName>
</protein>
<organism evidence="7">
    <name type="scientific">Cyanothece sp. (strain PCC 7425 / ATCC 29141)</name>
    <dbReference type="NCBI Taxonomy" id="395961"/>
    <lineage>
        <taxon>Bacteria</taxon>
        <taxon>Bacillati</taxon>
        <taxon>Cyanobacteriota</taxon>
        <taxon>Cyanophyceae</taxon>
        <taxon>Gomontiellales</taxon>
        <taxon>Cyanothecaceae</taxon>
        <taxon>Cyanothece</taxon>
    </lineage>
</organism>
<dbReference type="EMBL" id="CP001344">
    <property type="protein sequence ID" value="ACL43565.1"/>
    <property type="molecule type" value="Genomic_DNA"/>
</dbReference>
<evidence type="ECO:0000256" key="1">
    <source>
        <dbReference type="ARBA" id="ARBA00022714"/>
    </source>
</evidence>
<dbReference type="Pfam" id="PF00355">
    <property type="entry name" value="Rieske"/>
    <property type="match status" value="1"/>
</dbReference>
<dbReference type="GO" id="GO:0016705">
    <property type="term" value="F:oxidoreductase activity, acting on paired donors, with incorporation or reduction of molecular oxygen"/>
    <property type="evidence" value="ECO:0007669"/>
    <property type="project" value="UniProtKB-ARBA"/>
</dbReference>